<accession>A0ABV8J0R9</accession>
<organism evidence="2 3">
    <name type="scientific">Actinoplanes subglobosus</name>
    <dbReference type="NCBI Taxonomy" id="1547892"/>
    <lineage>
        <taxon>Bacteria</taxon>
        <taxon>Bacillati</taxon>
        <taxon>Actinomycetota</taxon>
        <taxon>Actinomycetes</taxon>
        <taxon>Micromonosporales</taxon>
        <taxon>Micromonosporaceae</taxon>
        <taxon>Actinoplanes</taxon>
    </lineage>
</organism>
<protein>
    <submittedName>
        <fullName evidence="2">Uncharacterized protein</fullName>
    </submittedName>
</protein>
<evidence type="ECO:0000313" key="3">
    <source>
        <dbReference type="Proteomes" id="UP001595867"/>
    </source>
</evidence>
<reference evidence="3" key="1">
    <citation type="journal article" date="2019" name="Int. J. Syst. Evol. Microbiol.">
        <title>The Global Catalogue of Microorganisms (GCM) 10K type strain sequencing project: providing services to taxonomists for standard genome sequencing and annotation.</title>
        <authorList>
            <consortium name="The Broad Institute Genomics Platform"/>
            <consortium name="The Broad Institute Genome Sequencing Center for Infectious Disease"/>
            <person name="Wu L."/>
            <person name="Ma J."/>
        </authorList>
    </citation>
    <scope>NUCLEOTIDE SEQUENCE [LARGE SCALE GENOMIC DNA]</scope>
    <source>
        <strain evidence="3">TBRC 5832</strain>
    </source>
</reference>
<dbReference type="RefSeq" id="WP_378069512.1">
    <property type="nucleotide sequence ID" value="NZ_JBHSBL010000019.1"/>
</dbReference>
<keyword evidence="3" id="KW-1185">Reference proteome</keyword>
<dbReference type="EMBL" id="JBHSBL010000019">
    <property type="protein sequence ID" value="MFC4068620.1"/>
    <property type="molecule type" value="Genomic_DNA"/>
</dbReference>
<dbReference type="Proteomes" id="UP001595867">
    <property type="component" value="Unassembled WGS sequence"/>
</dbReference>
<comment type="caution">
    <text evidence="2">The sequence shown here is derived from an EMBL/GenBank/DDBJ whole genome shotgun (WGS) entry which is preliminary data.</text>
</comment>
<feature type="compositionally biased region" description="Basic and acidic residues" evidence="1">
    <location>
        <begin position="118"/>
        <end position="136"/>
    </location>
</feature>
<evidence type="ECO:0000313" key="2">
    <source>
        <dbReference type="EMBL" id="MFC4068620.1"/>
    </source>
</evidence>
<feature type="region of interest" description="Disordered" evidence="1">
    <location>
        <begin position="115"/>
        <end position="136"/>
    </location>
</feature>
<sequence length="136" mass="14869">MDKNDDSQDLLAVTSSLADEFQATEDGIAEAHRVLTSGVLPPTAAYTSLQHTAILNIAIAHRQECGLGCDTCDQIRIALENAVAAMRLDMEKALRELADRVVWTRAVGRVAMPGNVYRRPEQGPGEDTRPITRPEQ</sequence>
<name>A0ABV8J0R9_9ACTN</name>
<evidence type="ECO:0000256" key="1">
    <source>
        <dbReference type="SAM" id="MobiDB-lite"/>
    </source>
</evidence>
<proteinExistence type="predicted"/>
<gene>
    <name evidence="2" type="ORF">ACFO0C_27135</name>
</gene>